<feature type="active site" description="Proton acceptor" evidence="3">
    <location>
        <position position="85"/>
    </location>
</feature>
<dbReference type="Proteomes" id="UP001215216">
    <property type="component" value="Chromosome"/>
</dbReference>
<proteinExistence type="inferred from homology"/>
<evidence type="ECO:0000256" key="1">
    <source>
        <dbReference type="ARBA" id="ARBA00001968"/>
    </source>
</evidence>
<dbReference type="CDD" id="cd00555">
    <property type="entry name" value="Maf"/>
    <property type="match status" value="1"/>
</dbReference>
<reference evidence="4 5" key="1">
    <citation type="submission" date="2023-03" db="EMBL/GenBank/DDBJ databases">
        <title>Complete genome of Arcanobacterium canis strain DSM 25104 isolated in 2010 from a canine otitis externa in Germany.</title>
        <authorList>
            <person name="Borowiak M."/>
            <person name="Kreitlow A."/>
            <person name="Malorny B."/>
            <person name="Laemmler C."/>
            <person name="Prenger-Berninghoff E."/>
            <person name="Ploetz M."/>
            <person name="Abdulmawjood A."/>
        </authorList>
    </citation>
    <scope>NUCLEOTIDE SEQUENCE [LARGE SCALE GENOMIC DNA]</scope>
    <source>
        <strain evidence="4 5">DSM 25104</strain>
    </source>
</reference>
<protein>
    <recommendedName>
        <fullName evidence="3">Nucleoside triphosphate pyrophosphatase</fullName>
        <ecNumber evidence="3">3.6.1.9</ecNumber>
    </recommendedName>
    <alternativeName>
        <fullName evidence="3">Nucleotide pyrophosphatase</fullName>
        <shortName evidence="3">Nucleotide PPase</shortName>
    </alternativeName>
</protein>
<sequence length="230" mass="24496">MRLLLASASPARRQTLLSAGIDPWVAVSDVNEDAILDALKKDDPHVDPQTQVQALAKAKADAVYELVKERAAAGDTVPDALVACDSMFSFDGEVVGKPHSAKAAFERLRKMRGRSGELFTGHTVIDIASGRYACAVSKAVIHMGSMSDVQIKAYIATGEPLEVAGSFTIDGVGGPFIDSIEGDHHGVVGISLPTVRKLMASLGLNIIDFWQTDAGRPRPVDPPVQYFDLA</sequence>
<evidence type="ECO:0000313" key="4">
    <source>
        <dbReference type="EMBL" id="WFM83741.1"/>
    </source>
</evidence>
<keyword evidence="5" id="KW-1185">Reference proteome</keyword>
<comment type="catalytic activity">
    <reaction evidence="3">
        <text>a 2'-deoxyribonucleoside 5'-triphosphate + H2O = a 2'-deoxyribonucleoside 5'-phosphate + diphosphate + H(+)</text>
        <dbReference type="Rhea" id="RHEA:44644"/>
        <dbReference type="ChEBI" id="CHEBI:15377"/>
        <dbReference type="ChEBI" id="CHEBI:15378"/>
        <dbReference type="ChEBI" id="CHEBI:33019"/>
        <dbReference type="ChEBI" id="CHEBI:61560"/>
        <dbReference type="ChEBI" id="CHEBI:65317"/>
        <dbReference type="EC" id="3.6.1.9"/>
    </reaction>
</comment>
<dbReference type="Pfam" id="PF02545">
    <property type="entry name" value="Maf"/>
    <property type="match status" value="1"/>
</dbReference>
<comment type="function">
    <text evidence="3">Nucleoside triphosphate pyrophosphatase. May have a dual role in cell division arrest and in preventing the incorporation of modified nucleotides into cellular nucleic acids.</text>
</comment>
<keyword evidence="2 3" id="KW-0378">Hydrolase</keyword>
<keyword evidence="3" id="KW-0963">Cytoplasm</keyword>
<comment type="subcellular location">
    <subcellularLocation>
        <location evidence="3">Cytoplasm</location>
    </subcellularLocation>
</comment>
<dbReference type="RefSeq" id="WP_278013136.1">
    <property type="nucleotide sequence ID" value="NZ_CP121208.1"/>
</dbReference>
<dbReference type="Gene3D" id="3.90.950.10">
    <property type="match status" value="1"/>
</dbReference>
<dbReference type="PANTHER" id="PTHR43213">
    <property type="entry name" value="BIFUNCTIONAL DTTP/UTP PYROPHOSPHATASE/METHYLTRANSFERASE PROTEIN-RELATED"/>
    <property type="match status" value="1"/>
</dbReference>
<evidence type="ECO:0000313" key="5">
    <source>
        <dbReference type="Proteomes" id="UP001215216"/>
    </source>
</evidence>
<evidence type="ECO:0000256" key="2">
    <source>
        <dbReference type="ARBA" id="ARBA00022801"/>
    </source>
</evidence>
<dbReference type="PIRSF" id="PIRSF006305">
    <property type="entry name" value="Maf"/>
    <property type="match status" value="1"/>
</dbReference>
<name>A0ABY8G1W7_9ACTO</name>
<dbReference type="EC" id="3.6.1.9" evidence="3"/>
<comment type="cofactor">
    <cofactor evidence="1 3">
        <name>a divalent metal cation</name>
        <dbReference type="ChEBI" id="CHEBI:60240"/>
    </cofactor>
</comment>
<dbReference type="PANTHER" id="PTHR43213:SF5">
    <property type="entry name" value="BIFUNCTIONAL DTTP_UTP PYROPHOSPHATASE_METHYLTRANSFERASE PROTEIN-RELATED"/>
    <property type="match status" value="1"/>
</dbReference>
<dbReference type="EMBL" id="CP121208">
    <property type="protein sequence ID" value="WFM83741.1"/>
    <property type="molecule type" value="Genomic_DNA"/>
</dbReference>
<comment type="similarity">
    <text evidence="3">Belongs to the Maf family.</text>
</comment>
<dbReference type="NCBIfam" id="TIGR00172">
    <property type="entry name" value="maf"/>
    <property type="match status" value="1"/>
</dbReference>
<dbReference type="HAMAP" id="MF_00528">
    <property type="entry name" value="Maf"/>
    <property type="match status" value="1"/>
</dbReference>
<organism evidence="4 5">
    <name type="scientific">Arcanobacterium canis</name>
    <dbReference type="NCBI Taxonomy" id="999183"/>
    <lineage>
        <taxon>Bacteria</taxon>
        <taxon>Bacillati</taxon>
        <taxon>Actinomycetota</taxon>
        <taxon>Actinomycetes</taxon>
        <taxon>Actinomycetales</taxon>
        <taxon>Actinomycetaceae</taxon>
        <taxon>Arcanobacterium</taxon>
    </lineage>
</organism>
<comment type="catalytic activity">
    <reaction evidence="3">
        <text>a ribonucleoside 5'-triphosphate + H2O = a ribonucleoside 5'-phosphate + diphosphate + H(+)</text>
        <dbReference type="Rhea" id="RHEA:23996"/>
        <dbReference type="ChEBI" id="CHEBI:15377"/>
        <dbReference type="ChEBI" id="CHEBI:15378"/>
        <dbReference type="ChEBI" id="CHEBI:33019"/>
        <dbReference type="ChEBI" id="CHEBI:58043"/>
        <dbReference type="ChEBI" id="CHEBI:61557"/>
        <dbReference type="EC" id="3.6.1.9"/>
    </reaction>
</comment>
<accession>A0ABY8G1W7</accession>
<keyword evidence="3" id="KW-0546">Nucleotide metabolism</keyword>
<dbReference type="SUPFAM" id="SSF52972">
    <property type="entry name" value="ITPase-like"/>
    <property type="match status" value="1"/>
</dbReference>
<gene>
    <name evidence="4" type="ORF">P7079_01795</name>
</gene>
<dbReference type="InterPro" id="IPR029001">
    <property type="entry name" value="ITPase-like_fam"/>
</dbReference>
<comment type="caution">
    <text evidence="3">Lacks conserved residue(s) required for the propagation of feature annotation.</text>
</comment>
<dbReference type="InterPro" id="IPR003697">
    <property type="entry name" value="Maf-like"/>
</dbReference>
<evidence type="ECO:0000256" key="3">
    <source>
        <dbReference type="HAMAP-Rule" id="MF_00528"/>
    </source>
</evidence>